<accession>A0A3S5AXV8</accession>
<feature type="chain" id="PRO_5018784957" evidence="2">
    <location>
        <begin position="29"/>
        <end position="224"/>
    </location>
</feature>
<feature type="compositionally biased region" description="Low complexity" evidence="1">
    <location>
        <begin position="71"/>
        <end position="90"/>
    </location>
</feature>
<dbReference type="EMBL" id="CAAALY010002490">
    <property type="protein sequence ID" value="VEL07800.1"/>
    <property type="molecule type" value="Genomic_DNA"/>
</dbReference>
<organism evidence="3 4">
    <name type="scientific">Protopolystoma xenopodis</name>
    <dbReference type="NCBI Taxonomy" id="117903"/>
    <lineage>
        <taxon>Eukaryota</taxon>
        <taxon>Metazoa</taxon>
        <taxon>Spiralia</taxon>
        <taxon>Lophotrochozoa</taxon>
        <taxon>Platyhelminthes</taxon>
        <taxon>Monogenea</taxon>
        <taxon>Polyopisthocotylea</taxon>
        <taxon>Polystomatidea</taxon>
        <taxon>Polystomatidae</taxon>
        <taxon>Protopolystoma</taxon>
    </lineage>
</organism>
<evidence type="ECO:0000313" key="4">
    <source>
        <dbReference type="Proteomes" id="UP000784294"/>
    </source>
</evidence>
<sequence>MNQYDGSFSSRLFILLSDLLVYATPSESSDSIFSSTVHMRHRQRPRPSSRHLHSVFRPWSATSMTRTNITSPPVDLSSPSLSNDSPLESPQYEAPPAHRILPSPSYLHPSFIRSFRSPIQNFAGLEARTEASQHHYPLAYSSQCIWPSCMPEDSHFDRLPQRLSATVALPLHHCIVEPWCHLPPFWLSSKEDKMNVNSFHISPHRFDQALAVSSGSGSYFGYRE</sequence>
<gene>
    <name evidence="3" type="ORF">PXEA_LOCUS1240</name>
</gene>
<comment type="caution">
    <text evidence="3">The sequence shown here is derived from an EMBL/GenBank/DDBJ whole genome shotgun (WGS) entry which is preliminary data.</text>
</comment>
<feature type="region of interest" description="Disordered" evidence="1">
    <location>
        <begin position="66"/>
        <end position="94"/>
    </location>
</feature>
<reference evidence="3" key="1">
    <citation type="submission" date="2018-11" db="EMBL/GenBank/DDBJ databases">
        <authorList>
            <consortium name="Pathogen Informatics"/>
        </authorList>
    </citation>
    <scope>NUCLEOTIDE SEQUENCE</scope>
</reference>
<evidence type="ECO:0000313" key="3">
    <source>
        <dbReference type="EMBL" id="VEL07800.1"/>
    </source>
</evidence>
<keyword evidence="4" id="KW-1185">Reference proteome</keyword>
<evidence type="ECO:0000256" key="1">
    <source>
        <dbReference type="SAM" id="MobiDB-lite"/>
    </source>
</evidence>
<proteinExistence type="predicted"/>
<keyword evidence="2" id="KW-0732">Signal</keyword>
<name>A0A3S5AXV8_9PLAT</name>
<feature type="signal peptide" evidence="2">
    <location>
        <begin position="1"/>
        <end position="28"/>
    </location>
</feature>
<dbReference type="AlphaFoldDB" id="A0A3S5AXV8"/>
<dbReference type="Proteomes" id="UP000784294">
    <property type="component" value="Unassembled WGS sequence"/>
</dbReference>
<evidence type="ECO:0000256" key="2">
    <source>
        <dbReference type="SAM" id="SignalP"/>
    </source>
</evidence>
<protein>
    <submittedName>
        <fullName evidence="3">Uncharacterized protein</fullName>
    </submittedName>
</protein>